<keyword evidence="3" id="KW-1185">Reference proteome</keyword>
<evidence type="ECO:0000256" key="1">
    <source>
        <dbReference type="SAM" id="MobiDB-lite"/>
    </source>
</evidence>
<dbReference type="KEGG" id="ngr:NAEGRDRAFT_45908"/>
<gene>
    <name evidence="2" type="ORF">NAEGRDRAFT_45908</name>
</gene>
<dbReference type="VEuPathDB" id="AmoebaDB:NAEGRDRAFT_45908"/>
<accession>D2V1K2</accession>
<dbReference type="GeneID" id="8849995"/>
<organism evidence="3">
    <name type="scientific">Naegleria gruberi</name>
    <name type="common">Amoeba</name>
    <dbReference type="NCBI Taxonomy" id="5762"/>
    <lineage>
        <taxon>Eukaryota</taxon>
        <taxon>Discoba</taxon>
        <taxon>Heterolobosea</taxon>
        <taxon>Tetramitia</taxon>
        <taxon>Eutetramitia</taxon>
        <taxon>Vahlkampfiidae</taxon>
        <taxon>Naegleria</taxon>
    </lineage>
</organism>
<dbReference type="RefSeq" id="XP_002682069.1">
    <property type="nucleotide sequence ID" value="XM_002682023.1"/>
</dbReference>
<protein>
    <submittedName>
        <fullName evidence="2">Predicted protein</fullName>
    </submittedName>
</protein>
<proteinExistence type="predicted"/>
<sequence length="396" mass="45607">MRRIRKVIKLSNNTPPQNVDVVLSLANIHNIDTLYFNDWTCQTQDDSKKQVLQEKSNNNDDHHEHNTMKSEEIVYDEAVAEKKLITANKLRLFSNRILRDLLKEEFKVTHHGVSALKETLIQEIITKLYSSSSSSSTTTTPKEDEISKAEEKLINDWTEKAENFHKSSNSSENTLLSISTLTDKSNTIVPLVVSFKRKQVKNSYTQLSREEMLIHAKRYTTNHPQREYGSKSLYCKQNKISIHQLGRILAQFDDNCLTGKEKLSRGCKSPKLTAEEITSVILEINSQRDDVNCKQISDKTIYEAITKITKKEVSLSYCHKFGKTYFEKVKTQMVKTESPYEIKSLDDNENSSVEKEDEMDTDNDIDFGNDVLQLTLNEVSRIVPQYLKYNSNDECL</sequence>
<name>D2V1K2_NAEGR</name>
<dbReference type="EMBL" id="GG738848">
    <property type="protein sequence ID" value="EFC49325.1"/>
    <property type="molecule type" value="Genomic_DNA"/>
</dbReference>
<reference evidence="2 3" key="1">
    <citation type="journal article" date="2010" name="Cell">
        <title>The genome of Naegleria gruberi illuminates early eukaryotic versatility.</title>
        <authorList>
            <person name="Fritz-Laylin L.K."/>
            <person name="Prochnik S.E."/>
            <person name="Ginger M.L."/>
            <person name="Dacks J.B."/>
            <person name="Carpenter M.L."/>
            <person name="Field M.C."/>
            <person name="Kuo A."/>
            <person name="Paredez A."/>
            <person name="Chapman J."/>
            <person name="Pham J."/>
            <person name="Shu S."/>
            <person name="Neupane R."/>
            <person name="Cipriano M."/>
            <person name="Mancuso J."/>
            <person name="Tu H."/>
            <person name="Salamov A."/>
            <person name="Lindquist E."/>
            <person name="Shapiro H."/>
            <person name="Lucas S."/>
            <person name="Grigoriev I.V."/>
            <person name="Cande W.Z."/>
            <person name="Fulton C."/>
            <person name="Rokhsar D.S."/>
            <person name="Dawson S.C."/>
        </authorList>
    </citation>
    <scope>NUCLEOTIDE SEQUENCE [LARGE SCALE GENOMIC DNA]</scope>
    <source>
        <strain evidence="2 3">NEG-M</strain>
    </source>
</reference>
<evidence type="ECO:0000313" key="3">
    <source>
        <dbReference type="Proteomes" id="UP000006671"/>
    </source>
</evidence>
<dbReference type="InParanoid" id="D2V1K2"/>
<dbReference type="AlphaFoldDB" id="D2V1K2"/>
<dbReference type="Proteomes" id="UP000006671">
    <property type="component" value="Unassembled WGS sequence"/>
</dbReference>
<evidence type="ECO:0000313" key="2">
    <source>
        <dbReference type="EMBL" id="EFC49325.1"/>
    </source>
</evidence>
<feature type="region of interest" description="Disordered" evidence="1">
    <location>
        <begin position="341"/>
        <end position="364"/>
    </location>
</feature>
<feature type="compositionally biased region" description="Acidic residues" evidence="1">
    <location>
        <begin position="355"/>
        <end position="364"/>
    </location>
</feature>